<dbReference type="RefSeq" id="WP_242825682.1">
    <property type="nucleotide sequence ID" value="NC_022592.1"/>
</dbReference>
<dbReference type="EMBL" id="CP006763">
    <property type="protein sequence ID" value="URS74471.1"/>
    <property type="molecule type" value="Genomic_DNA"/>
</dbReference>
<accession>A0ABY4TPK2</accession>
<dbReference type="Pfam" id="PF13566">
    <property type="entry name" value="DUF4130"/>
    <property type="match status" value="1"/>
</dbReference>
<evidence type="ECO:0000313" key="3">
    <source>
        <dbReference type="Proteomes" id="UP000017590"/>
    </source>
</evidence>
<dbReference type="InterPro" id="IPR025404">
    <property type="entry name" value="DUF4130"/>
</dbReference>
<keyword evidence="3" id="KW-1185">Reference proteome</keyword>
<evidence type="ECO:0000259" key="1">
    <source>
        <dbReference type="Pfam" id="PF13566"/>
    </source>
</evidence>
<feature type="domain" description="DUF4130" evidence="1">
    <location>
        <begin position="24"/>
        <end position="79"/>
    </location>
</feature>
<name>A0ABY4TPK2_9CLOT</name>
<reference evidence="3" key="1">
    <citation type="journal article" date="2014" name="Biotechnol. Biofuels">
        <title>Comparison of single-molecule sequencing and hybrid approaches for finishing the genome of Clostridium autoethanogenum and analysis of CRISPR systems in industrial relevant Clostridia.</title>
        <authorList>
            <person name="Brown S.D."/>
            <person name="Nagaraju S."/>
            <person name="Utturkar S."/>
            <person name="De Tissera S."/>
            <person name="Segovia S."/>
            <person name="Mitchell W."/>
            <person name="Land M.L."/>
            <person name="Dassanayake A."/>
            <person name="Kopke M."/>
        </authorList>
    </citation>
    <scope>NUCLEOTIDE SEQUENCE [LARGE SCALE GENOMIC DNA]</scope>
    <source>
        <strain evidence="3">DSM 10061</strain>
    </source>
</reference>
<gene>
    <name evidence="2" type="ORF">CAETHG_04250</name>
</gene>
<sequence>MSLVEFYHYNNNFSITILNTNRSNSFYKTLIYGTNINLAKNNDIIILVDKYTRKVTSETHNFNGFVRFKYASYVYISNFHQFLI</sequence>
<protein>
    <submittedName>
        <fullName evidence="2">DUF4130 domain-containing protein</fullName>
    </submittedName>
</protein>
<dbReference type="Proteomes" id="UP000017590">
    <property type="component" value="Chromosome"/>
</dbReference>
<proteinExistence type="predicted"/>
<evidence type="ECO:0000313" key="2">
    <source>
        <dbReference type="EMBL" id="URS74471.1"/>
    </source>
</evidence>
<organism evidence="2 3">
    <name type="scientific">Clostridium autoethanogenum DSM 10061</name>
    <dbReference type="NCBI Taxonomy" id="1341692"/>
    <lineage>
        <taxon>Bacteria</taxon>
        <taxon>Bacillati</taxon>
        <taxon>Bacillota</taxon>
        <taxon>Clostridia</taxon>
        <taxon>Eubacteriales</taxon>
        <taxon>Clostridiaceae</taxon>
        <taxon>Clostridium</taxon>
    </lineage>
</organism>